<keyword evidence="1 3" id="KW-0560">Oxidoreductase</keyword>
<protein>
    <submittedName>
        <fullName evidence="3">General stress protein 69</fullName>
        <ecNumber evidence="3">1.1.1.-</ecNumber>
    </submittedName>
</protein>
<gene>
    <name evidence="3" type="primary">yhdN_2</name>
    <name evidence="3" type="ORF">K239x_45980</name>
</gene>
<sequence length="322" mass="34984">MTSHLRTLGQTDIQITSVAMGCWPIAGMTSVDVNDADSLKTLCAAVESGINFFDTAYGYGNDGESERLIASALGSQRESIVIATKGGMHWESGQRAFDASPERLISQCHESLLRLGTDYVDLYYLHAPDENTPLSESAGAIKSLLDAGKTRSVGVSNLTVQQMEEFHAVCPISAVQPHYNMLQREIEHDILPWCDEHGASAITYWPLMKGLLAGKMSREHVFKPGDGRAKYPMFQGDEWSRNQDFIDDLGKVAVGMGATVAQLVVAWTVAQPGITSALCGAKRAYQIQETAEAMELSLDDATLKQVDACLQRRGVAVSRPAV</sequence>
<reference evidence="3 4" key="1">
    <citation type="submission" date="2019-02" db="EMBL/GenBank/DDBJ databases">
        <title>Deep-cultivation of Planctomycetes and their phenomic and genomic characterization uncovers novel biology.</title>
        <authorList>
            <person name="Wiegand S."/>
            <person name="Jogler M."/>
            <person name="Boedeker C."/>
            <person name="Pinto D."/>
            <person name="Vollmers J."/>
            <person name="Rivas-Marin E."/>
            <person name="Kohn T."/>
            <person name="Peeters S.H."/>
            <person name="Heuer A."/>
            <person name="Rast P."/>
            <person name="Oberbeckmann S."/>
            <person name="Bunk B."/>
            <person name="Jeske O."/>
            <person name="Meyerdierks A."/>
            <person name="Storesund J.E."/>
            <person name="Kallscheuer N."/>
            <person name="Luecker S."/>
            <person name="Lage O.M."/>
            <person name="Pohl T."/>
            <person name="Merkel B.J."/>
            <person name="Hornburger P."/>
            <person name="Mueller R.-W."/>
            <person name="Bruemmer F."/>
            <person name="Labrenz M."/>
            <person name="Spormann A.M."/>
            <person name="Op den Camp H."/>
            <person name="Overmann J."/>
            <person name="Amann R."/>
            <person name="Jetten M.S.M."/>
            <person name="Mascher T."/>
            <person name="Medema M.H."/>
            <person name="Devos D.P."/>
            <person name="Kaster A.-K."/>
            <person name="Ovreas L."/>
            <person name="Rohde M."/>
            <person name="Galperin M.Y."/>
            <person name="Jogler C."/>
        </authorList>
    </citation>
    <scope>NUCLEOTIDE SEQUENCE [LARGE SCALE GENOMIC DNA]</scope>
    <source>
        <strain evidence="3 4">K23_9</strain>
    </source>
</reference>
<dbReference type="Gene3D" id="3.20.20.100">
    <property type="entry name" value="NADP-dependent oxidoreductase domain"/>
    <property type="match status" value="1"/>
</dbReference>
<feature type="domain" description="NADP-dependent oxidoreductase" evidence="2">
    <location>
        <begin position="20"/>
        <end position="310"/>
    </location>
</feature>
<dbReference type="EC" id="1.1.1.-" evidence="3"/>
<dbReference type="GO" id="GO:0016491">
    <property type="term" value="F:oxidoreductase activity"/>
    <property type="evidence" value="ECO:0007669"/>
    <property type="project" value="UniProtKB-KW"/>
</dbReference>
<dbReference type="PRINTS" id="PR00069">
    <property type="entry name" value="ALDKETRDTASE"/>
</dbReference>
<dbReference type="GO" id="GO:0005829">
    <property type="term" value="C:cytosol"/>
    <property type="evidence" value="ECO:0007669"/>
    <property type="project" value="TreeGrafter"/>
</dbReference>
<dbReference type="InterPro" id="IPR036812">
    <property type="entry name" value="NAD(P)_OxRdtase_dom_sf"/>
</dbReference>
<dbReference type="SUPFAM" id="SSF51430">
    <property type="entry name" value="NAD(P)-linked oxidoreductase"/>
    <property type="match status" value="1"/>
</dbReference>
<dbReference type="AlphaFoldDB" id="A0A517NZP2"/>
<evidence type="ECO:0000256" key="1">
    <source>
        <dbReference type="ARBA" id="ARBA00023002"/>
    </source>
</evidence>
<dbReference type="Proteomes" id="UP000319817">
    <property type="component" value="Chromosome"/>
</dbReference>
<keyword evidence="4" id="KW-1185">Reference proteome</keyword>
<dbReference type="OrthoDB" id="9804790at2"/>
<dbReference type="InterPro" id="IPR050523">
    <property type="entry name" value="AKR_Detox_Biosynth"/>
</dbReference>
<evidence type="ECO:0000259" key="2">
    <source>
        <dbReference type="Pfam" id="PF00248"/>
    </source>
</evidence>
<dbReference type="PANTHER" id="PTHR43364">
    <property type="entry name" value="NADH-SPECIFIC METHYLGLYOXAL REDUCTASE-RELATED"/>
    <property type="match status" value="1"/>
</dbReference>
<dbReference type="PANTHER" id="PTHR43364:SF4">
    <property type="entry name" value="NAD(P)-LINKED OXIDOREDUCTASE SUPERFAMILY PROTEIN"/>
    <property type="match status" value="1"/>
</dbReference>
<dbReference type="InterPro" id="IPR023210">
    <property type="entry name" value="NADP_OxRdtase_dom"/>
</dbReference>
<proteinExistence type="predicted"/>
<dbReference type="CDD" id="cd19084">
    <property type="entry name" value="AKR_AKR11B1-like"/>
    <property type="match status" value="1"/>
</dbReference>
<dbReference type="EMBL" id="CP036526">
    <property type="protein sequence ID" value="QDT12588.1"/>
    <property type="molecule type" value="Genomic_DNA"/>
</dbReference>
<name>A0A517NZP2_9BACT</name>
<dbReference type="RefSeq" id="WP_145420466.1">
    <property type="nucleotide sequence ID" value="NZ_CP036526.1"/>
</dbReference>
<dbReference type="InterPro" id="IPR020471">
    <property type="entry name" value="AKR"/>
</dbReference>
<dbReference type="Pfam" id="PF00248">
    <property type="entry name" value="Aldo_ket_red"/>
    <property type="match status" value="1"/>
</dbReference>
<evidence type="ECO:0000313" key="4">
    <source>
        <dbReference type="Proteomes" id="UP000319817"/>
    </source>
</evidence>
<organism evidence="3 4">
    <name type="scientific">Stieleria marina</name>
    <dbReference type="NCBI Taxonomy" id="1930275"/>
    <lineage>
        <taxon>Bacteria</taxon>
        <taxon>Pseudomonadati</taxon>
        <taxon>Planctomycetota</taxon>
        <taxon>Planctomycetia</taxon>
        <taxon>Pirellulales</taxon>
        <taxon>Pirellulaceae</taxon>
        <taxon>Stieleria</taxon>
    </lineage>
</organism>
<accession>A0A517NZP2</accession>
<evidence type="ECO:0000313" key="3">
    <source>
        <dbReference type="EMBL" id="QDT12588.1"/>
    </source>
</evidence>